<dbReference type="OrthoDB" id="65481at2759"/>
<dbReference type="Gene3D" id="2.60.40.10">
    <property type="entry name" value="Immunoglobulins"/>
    <property type="match status" value="2"/>
</dbReference>
<feature type="transmembrane region" description="Helical" evidence="1">
    <location>
        <begin position="464"/>
        <end position="490"/>
    </location>
</feature>
<keyword evidence="4" id="KW-1185">Reference proteome</keyword>
<evidence type="ECO:0000313" key="3">
    <source>
        <dbReference type="EMBL" id="CAE1233372.1"/>
    </source>
</evidence>
<dbReference type="InterPro" id="IPR003961">
    <property type="entry name" value="FN3_dom"/>
</dbReference>
<dbReference type="PROSITE" id="PS50853">
    <property type="entry name" value="FN3"/>
    <property type="match status" value="1"/>
</dbReference>
<protein>
    <recommendedName>
        <fullName evidence="2">Fibronectin type-III domain-containing protein</fullName>
    </recommendedName>
</protein>
<feature type="transmembrane region" description="Helical" evidence="1">
    <location>
        <begin position="389"/>
        <end position="411"/>
    </location>
</feature>
<dbReference type="CDD" id="cd00063">
    <property type="entry name" value="FN3"/>
    <property type="match status" value="1"/>
</dbReference>
<name>A0A812BLI8_ACAPH</name>
<reference evidence="3" key="1">
    <citation type="submission" date="2021-01" db="EMBL/GenBank/DDBJ databases">
        <authorList>
            <person name="Li R."/>
            <person name="Bekaert M."/>
        </authorList>
    </citation>
    <scope>NUCLEOTIDE SEQUENCE</scope>
    <source>
        <strain evidence="3">Farmed</strain>
    </source>
</reference>
<dbReference type="InterPro" id="IPR036116">
    <property type="entry name" value="FN3_sf"/>
</dbReference>
<organism evidence="3 4">
    <name type="scientific">Acanthosepion pharaonis</name>
    <name type="common">Pharaoh cuttlefish</name>
    <name type="synonym">Sepia pharaonis</name>
    <dbReference type="NCBI Taxonomy" id="158019"/>
    <lineage>
        <taxon>Eukaryota</taxon>
        <taxon>Metazoa</taxon>
        <taxon>Spiralia</taxon>
        <taxon>Lophotrochozoa</taxon>
        <taxon>Mollusca</taxon>
        <taxon>Cephalopoda</taxon>
        <taxon>Coleoidea</taxon>
        <taxon>Decapodiformes</taxon>
        <taxon>Sepiida</taxon>
        <taxon>Sepiina</taxon>
        <taxon>Sepiidae</taxon>
        <taxon>Acanthosepion</taxon>
    </lineage>
</organism>
<keyword evidence="1" id="KW-0812">Transmembrane</keyword>
<proteinExistence type="predicted"/>
<gene>
    <name evidence="3" type="ORF">SPHA_18945</name>
</gene>
<dbReference type="AlphaFoldDB" id="A0A812BLI8"/>
<keyword evidence="1" id="KW-0472">Membrane</keyword>
<evidence type="ECO:0000256" key="1">
    <source>
        <dbReference type="SAM" id="Phobius"/>
    </source>
</evidence>
<feature type="transmembrane region" description="Helical" evidence="1">
    <location>
        <begin position="346"/>
        <end position="369"/>
    </location>
</feature>
<keyword evidence="1" id="KW-1133">Transmembrane helix</keyword>
<evidence type="ECO:0000313" key="4">
    <source>
        <dbReference type="Proteomes" id="UP000597762"/>
    </source>
</evidence>
<dbReference type="EMBL" id="CAHIKZ030000685">
    <property type="protein sequence ID" value="CAE1233372.1"/>
    <property type="molecule type" value="Genomic_DNA"/>
</dbReference>
<accession>A0A812BLI8</accession>
<dbReference type="SUPFAM" id="SSF49265">
    <property type="entry name" value="Fibronectin type III"/>
    <property type="match status" value="1"/>
</dbReference>
<feature type="transmembrane region" description="Helical" evidence="1">
    <location>
        <begin position="432"/>
        <end position="452"/>
    </location>
</feature>
<sequence>MEEKSCSTGCSKALDLYIEMKTDALQKATLPAPEVERDSVTNSSVYLQWRTQELVPNISYTVQMQMPEISSDWQLCNSTKLIKELPVQFNVHNLHPYTTYKFKIVAFIKNPDNFLESNASVSVTTFSYGKPSSPARIVSVTTPSPTVITVIWSPPLFPNGQLLGYKLIVVSAWNSHGEGPADILEITTPEPTTENDKETPYLVLAASNMVLKQNLMDVYGDPITLHQSHNRSILVLGIGVHIKEKIVLFSDADGKVNLVYTDSSNKIKKNIYPNVVHPKSISIDWLDNKAYIAGDDKSPEYWSYQSGHMIAGTILTRYAGSFFNIFSSFFSPPHTFSSPPTHFSSIFLLFLFHFFSSSYFFFSSYTFYFSSSYFSSPPLTPFSSLPLTFFSSYSFFFFSSSYIFFSSYTFYFSSSYFSFPPFTPFSSLPLTFFLFLILFFFFLLLFLFSFYFSSSFFFSPLTPFFFLLLFFFFLTFFFPLTFLFFLILFFSP</sequence>
<dbReference type="SMART" id="SM00060">
    <property type="entry name" value="FN3"/>
    <property type="match status" value="1"/>
</dbReference>
<dbReference type="Proteomes" id="UP000597762">
    <property type="component" value="Unassembled WGS sequence"/>
</dbReference>
<feature type="domain" description="Fibronectin type-III" evidence="2">
    <location>
        <begin position="31"/>
        <end position="132"/>
    </location>
</feature>
<dbReference type="InterPro" id="IPR013783">
    <property type="entry name" value="Ig-like_fold"/>
</dbReference>
<evidence type="ECO:0000259" key="2">
    <source>
        <dbReference type="PROSITE" id="PS50853"/>
    </source>
</evidence>
<comment type="caution">
    <text evidence="3">The sequence shown here is derived from an EMBL/GenBank/DDBJ whole genome shotgun (WGS) entry which is preliminary data.</text>
</comment>